<evidence type="ECO:0000313" key="1">
    <source>
        <dbReference type="EMBL" id="MCF0042163.1"/>
    </source>
</evidence>
<protein>
    <submittedName>
        <fullName evidence="1">Glycosyltransferase</fullName>
    </submittedName>
</protein>
<accession>A0A9X1PE09</accession>
<sequence>MTKILIIGRVPPPVGGVTMHVTRLIESLTVHGFPHFTFCDLKNDSLCRIIRKIVQHGIIHLHASNPFFQLLFAMFCFLLGKKLLLTYHGNWGRYGIHGNLAIKLSALICTVPIVQNKESMATAQYYNGTAVLISTFIPSAYTTPLSPQHSQQLEEFRRSFKFIFCTNAWNLSFDKNGKETYGISEIISNIQHVDSGGLIISDPSENYKPFIKKTFGWIPGNILFIGGQHDFSNVLRVSDAFIRNTTTDGVSLSIYEAHENNVVVLASASVSRADFCNIYQDISKIDVVNELKKGRIRLQAEEKMEGANVTIQLIDLYKRYI</sequence>
<proteinExistence type="predicted"/>
<organism evidence="1 2">
    <name type="scientific">Dyadobacter fanqingshengii</name>
    <dbReference type="NCBI Taxonomy" id="2906443"/>
    <lineage>
        <taxon>Bacteria</taxon>
        <taxon>Pseudomonadati</taxon>
        <taxon>Bacteroidota</taxon>
        <taxon>Cytophagia</taxon>
        <taxon>Cytophagales</taxon>
        <taxon>Spirosomataceae</taxon>
        <taxon>Dyadobacter</taxon>
    </lineage>
</organism>
<dbReference type="EMBL" id="JAJTTA010000003">
    <property type="protein sequence ID" value="MCF0042163.1"/>
    <property type="molecule type" value="Genomic_DNA"/>
</dbReference>
<evidence type="ECO:0000313" key="2">
    <source>
        <dbReference type="Proteomes" id="UP001139700"/>
    </source>
</evidence>
<name>A0A9X1PE09_9BACT</name>
<keyword evidence="2" id="KW-1185">Reference proteome</keyword>
<dbReference type="AlphaFoldDB" id="A0A9X1PE09"/>
<gene>
    <name evidence="1" type="ORF">LXM24_18800</name>
</gene>
<reference evidence="1" key="1">
    <citation type="submission" date="2021-12" db="EMBL/GenBank/DDBJ databases">
        <title>Novel species in genus Dyadobacter.</title>
        <authorList>
            <person name="Ma C."/>
        </authorList>
    </citation>
    <scope>NUCLEOTIDE SEQUENCE</scope>
    <source>
        <strain evidence="1">CY399</strain>
    </source>
</reference>
<dbReference type="RefSeq" id="WP_234615029.1">
    <property type="nucleotide sequence ID" value="NZ_CP098806.1"/>
</dbReference>
<dbReference type="SUPFAM" id="SSF53756">
    <property type="entry name" value="UDP-Glycosyltransferase/glycogen phosphorylase"/>
    <property type="match status" value="1"/>
</dbReference>
<dbReference type="Proteomes" id="UP001139700">
    <property type="component" value="Unassembled WGS sequence"/>
</dbReference>
<comment type="caution">
    <text evidence="1">The sequence shown here is derived from an EMBL/GenBank/DDBJ whole genome shotgun (WGS) entry which is preliminary data.</text>
</comment>
<dbReference type="Gene3D" id="3.40.50.2000">
    <property type="entry name" value="Glycogen Phosphorylase B"/>
    <property type="match status" value="2"/>
</dbReference>